<protein>
    <submittedName>
        <fullName evidence="1">Uncharacterized protein</fullName>
    </submittedName>
</protein>
<reference evidence="2 3" key="2">
    <citation type="submission" date="2024-05" db="EMBL/GenBank/DDBJ databases">
        <authorList>
            <person name="Chen Y."/>
            <person name="Shah S."/>
            <person name="Dougan E. K."/>
            <person name="Thang M."/>
            <person name="Chan C."/>
        </authorList>
    </citation>
    <scope>NUCLEOTIDE SEQUENCE [LARGE SCALE GENOMIC DNA]</scope>
</reference>
<dbReference type="OrthoDB" id="427293at2759"/>
<keyword evidence="3" id="KW-1185">Reference proteome</keyword>
<organism evidence="1">
    <name type="scientific">Cladocopium goreaui</name>
    <dbReference type="NCBI Taxonomy" id="2562237"/>
    <lineage>
        <taxon>Eukaryota</taxon>
        <taxon>Sar</taxon>
        <taxon>Alveolata</taxon>
        <taxon>Dinophyceae</taxon>
        <taxon>Suessiales</taxon>
        <taxon>Symbiodiniaceae</taxon>
        <taxon>Cladocopium</taxon>
    </lineage>
</organism>
<evidence type="ECO:0000313" key="2">
    <source>
        <dbReference type="EMBL" id="CAL4805546.1"/>
    </source>
</evidence>
<dbReference type="InterPro" id="IPR049232">
    <property type="entry name" value="DUF6829"/>
</dbReference>
<dbReference type="EMBL" id="CAMXCT030006683">
    <property type="protein sequence ID" value="CAL4805546.1"/>
    <property type="molecule type" value="Genomic_DNA"/>
</dbReference>
<dbReference type="Pfam" id="PF20717">
    <property type="entry name" value="DUF6829"/>
    <property type="match status" value="1"/>
</dbReference>
<sequence length="835" mass="92499">MGSKGCKGFGLFGPSTPCKDRSHLTCLQDKKPQITETWVPVLQASLVLLGLTAGSGVSLDGFGMERMRCVNKTADLTTGTSVLPCQGSASVGEIEIVPPESRAGRVPGVAVSLEALAVTGKTGSPSPVLEAVLAGRKMDLDRAQAIAQDIGKPEYSLAQYYQDLLTTFPELHLFSLEGLSVEATDDSPEGLTTGGRAAGDEFQRTMGAFFAIYWLFRLPLDGKHGFCRGVDESWKPVESREGDSDKVAAFFEDDEIWKHFQDLMLDAGLMVKQGGAMRVDKESTLALLVLTALHDIMKINALLPTVQKADAPYRGYLEAEVIADHDLAVFYIMEQHTHILPSLCQLPPAMQQVVQTVLSGLAFNNGWFVQAEAPPGAVFLGIKAAIMRNGSERRVSRRDLSLYFVHWLTDLAGAEPTPLCGCNKLTSQLPMPVLKSFMKSVRYIQQLADRSETEVMESYLKDRWKDHRPSMGTLEAGPHALAKARLLCMAQGNAKVVLDAFEKLSPEDQEVLSVEMARTGAERQSFSKGFVPDSVRQELVGPAFLVYYGPAFLQRMGTDSPLRRLEILAEIYRCARKLWPARTAEAGDCVTVRIDAITIQGQWSSADPEVLLLRMCSSKQACLERRPEDAKKNREDNAVILFDSEPPTFLPQAPELCSQEELIRRISHEMLTNGQWYRKVAFAFLRPAKPGEVITTMVNGKEETRNIAQESDFVVQANTKWKENYILSKTRASEAYDLTNPMEIPSGRPDASQLSAEGFCCYRSRTRIKALKATDELLRRHCPFKRFMAKWGTPCVVQVDDMLAAQVAGDTVTEIYRIEKTVFRETFVPDLASEK</sequence>
<proteinExistence type="predicted"/>
<gene>
    <name evidence="1" type="ORF">C1SCF055_LOCUS42826</name>
</gene>
<evidence type="ECO:0000313" key="1">
    <source>
        <dbReference type="EMBL" id="CAI4018234.1"/>
    </source>
</evidence>
<comment type="caution">
    <text evidence="1">The sequence shown here is derived from an EMBL/GenBank/DDBJ whole genome shotgun (WGS) entry which is preliminary data.</text>
</comment>
<dbReference type="EMBL" id="CAMXCT010006683">
    <property type="protein sequence ID" value="CAI4018234.1"/>
    <property type="molecule type" value="Genomic_DNA"/>
</dbReference>
<dbReference type="Proteomes" id="UP001152797">
    <property type="component" value="Unassembled WGS sequence"/>
</dbReference>
<dbReference type="AlphaFoldDB" id="A0A9P1M357"/>
<evidence type="ECO:0000313" key="3">
    <source>
        <dbReference type="Proteomes" id="UP001152797"/>
    </source>
</evidence>
<reference evidence="1" key="1">
    <citation type="submission" date="2022-10" db="EMBL/GenBank/DDBJ databases">
        <authorList>
            <person name="Chen Y."/>
            <person name="Dougan E. K."/>
            <person name="Chan C."/>
            <person name="Rhodes N."/>
            <person name="Thang M."/>
        </authorList>
    </citation>
    <scope>NUCLEOTIDE SEQUENCE</scope>
</reference>
<dbReference type="EMBL" id="CAMXCT020006683">
    <property type="protein sequence ID" value="CAL1171609.1"/>
    <property type="molecule type" value="Genomic_DNA"/>
</dbReference>
<name>A0A9P1M357_9DINO</name>
<accession>A0A9P1M357</accession>